<gene>
    <name evidence="3" type="ORF">GQ651_17995</name>
</gene>
<feature type="domain" description="DUF4384" evidence="2">
    <location>
        <begin position="309"/>
        <end position="386"/>
    </location>
</feature>
<dbReference type="InterPro" id="IPR011600">
    <property type="entry name" value="Pept_C14_caspase"/>
</dbReference>
<dbReference type="SUPFAM" id="SSF52129">
    <property type="entry name" value="Caspase-like"/>
    <property type="match status" value="1"/>
</dbReference>
<dbReference type="GO" id="GO:0006508">
    <property type="term" value="P:proteolysis"/>
    <property type="evidence" value="ECO:0007669"/>
    <property type="project" value="InterPro"/>
</dbReference>
<keyword evidence="4" id="KW-1185">Reference proteome</keyword>
<protein>
    <submittedName>
        <fullName evidence="3">DUF4384 domain-containing protein</fullName>
    </submittedName>
</protein>
<reference evidence="3 4" key="2">
    <citation type="submission" date="2020-03" db="EMBL/GenBank/DDBJ databases">
        <title>Kangsaoukella pontilimi gen. nov., sp. nov., a new member of the family Rhodobacteraceae isolated from a tidal mudflat.</title>
        <authorList>
            <person name="Kim I.S."/>
        </authorList>
    </citation>
    <scope>NUCLEOTIDE SEQUENCE [LARGE SCALE GENOMIC DNA]</scope>
    <source>
        <strain evidence="3 4">GH1-50</strain>
    </source>
</reference>
<dbReference type="InterPro" id="IPR029030">
    <property type="entry name" value="Caspase-like_dom_sf"/>
</dbReference>
<dbReference type="Pfam" id="PF00656">
    <property type="entry name" value="Peptidase_C14"/>
    <property type="match status" value="1"/>
</dbReference>
<evidence type="ECO:0000259" key="1">
    <source>
        <dbReference type="Pfam" id="PF00656"/>
    </source>
</evidence>
<dbReference type="Pfam" id="PF14326">
    <property type="entry name" value="DUF4384"/>
    <property type="match status" value="1"/>
</dbReference>
<reference evidence="3 4" key="1">
    <citation type="submission" date="2019-12" db="EMBL/GenBank/DDBJ databases">
        <authorList>
            <person name="Lee S.D."/>
        </authorList>
    </citation>
    <scope>NUCLEOTIDE SEQUENCE [LARGE SCALE GENOMIC DNA]</scope>
    <source>
        <strain evidence="3 4">GH1-50</strain>
    </source>
</reference>
<evidence type="ECO:0000313" key="4">
    <source>
        <dbReference type="Proteomes" id="UP000480350"/>
    </source>
</evidence>
<organism evidence="3 4">
    <name type="scientific">Kangsaoukella pontilimi</name>
    <dbReference type="NCBI Taxonomy" id="2691042"/>
    <lineage>
        <taxon>Bacteria</taxon>
        <taxon>Pseudomonadati</taxon>
        <taxon>Pseudomonadota</taxon>
        <taxon>Alphaproteobacteria</taxon>
        <taxon>Rhodobacterales</taxon>
        <taxon>Paracoccaceae</taxon>
        <taxon>Kangsaoukella</taxon>
    </lineage>
</organism>
<accession>A0A7C9IKN3</accession>
<dbReference type="GO" id="GO:0005737">
    <property type="term" value="C:cytoplasm"/>
    <property type="evidence" value="ECO:0007669"/>
    <property type="project" value="TreeGrafter"/>
</dbReference>
<comment type="caution">
    <text evidence="3">The sequence shown here is derived from an EMBL/GenBank/DDBJ whole genome shotgun (WGS) entry which is preliminary data.</text>
</comment>
<proteinExistence type="predicted"/>
<sequence length="450" mass="45179">MRALAMAAGLAVSAGVAEADRALVVGIDDYDAVAGASRLTGAVADAGRIEALLVERLGFAAGDIVVLTDGRASYDAILTSLIDHLISGTTAGDRVVLYFAGHGTTTRDGQPALVAHDGDSVLGRIPLTTLDEMLGVIPDRDITVILDTGFHGGGAGTRGFGSDAPTGPVVLSSVDMGWIASDGALPAAETPGAGLLTAALAEGVSGAADADGDGGISGGELTRFAETHMGEACAALDSCAEVAFVSLGRDDATVARMPASPVSEVDLSPLLPDDGAPAGYMETLGFVTDLFAPSNDARLTLSIVGGEALTVGETVTFSATSERAGALLLLDVDPTGALSQIYPSVLSPAEGSRIEPGAPLRIPNAVGASGAPLLMRVTEPAGQGVLLGVFIEGDLEDLTPLLPAGLDGGGVSNASQSLFELSQTLLARAADPDAPVAWSATYLPYRIHAK</sequence>
<evidence type="ECO:0000313" key="3">
    <source>
        <dbReference type="EMBL" id="MXQ09742.1"/>
    </source>
</evidence>
<dbReference type="AlphaFoldDB" id="A0A7C9IKN3"/>
<dbReference type="InterPro" id="IPR025493">
    <property type="entry name" value="DUF4384"/>
</dbReference>
<dbReference type="RefSeq" id="WP_160765668.1">
    <property type="nucleotide sequence ID" value="NZ_WUPT01000005.1"/>
</dbReference>
<dbReference type="Proteomes" id="UP000480350">
    <property type="component" value="Unassembled WGS sequence"/>
</dbReference>
<dbReference type="PANTHER" id="PTHR48104">
    <property type="entry name" value="METACASPASE-4"/>
    <property type="match status" value="1"/>
</dbReference>
<dbReference type="InterPro" id="IPR050452">
    <property type="entry name" value="Metacaspase"/>
</dbReference>
<dbReference type="Gene3D" id="3.40.50.1460">
    <property type="match status" value="1"/>
</dbReference>
<feature type="domain" description="Peptidase C14 caspase" evidence="1">
    <location>
        <begin position="21"/>
        <end position="148"/>
    </location>
</feature>
<dbReference type="GO" id="GO:0004197">
    <property type="term" value="F:cysteine-type endopeptidase activity"/>
    <property type="evidence" value="ECO:0007669"/>
    <property type="project" value="InterPro"/>
</dbReference>
<dbReference type="EMBL" id="WUPT01000005">
    <property type="protein sequence ID" value="MXQ09742.1"/>
    <property type="molecule type" value="Genomic_DNA"/>
</dbReference>
<evidence type="ECO:0000259" key="2">
    <source>
        <dbReference type="Pfam" id="PF14326"/>
    </source>
</evidence>
<dbReference type="PANTHER" id="PTHR48104:SF30">
    <property type="entry name" value="METACASPASE-1"/>
    <property type="match status" value="1"/>
</dbReference>
<name>A0A7C9IKN3_9RHOB</name>